<dbReference type="NCBIfam" id="NF003811">
    <property type="entry name" value="PRK05402.1"/>
    <property type="match status" value="1"/>
</dbReference>
<evidence type="ECO:0000256" key="5">
    <source>
        <dbReference type="ARBA" id="ARBA00022600"/>
    </source>
</evidence>
<dbReference type="InterPro" id="IPR006407">
    <property type="entry name" value="GlgB"/>
</dbReference>
<evidence type="ECO:0000313" key="11">
    <source>
        <dbReference type="EMBL" id="VAW59578.1"/>
    </source>
</evidence>
<evidence type="ECO:0000256" key="1">
    <source>
        <dbReference type="ARBA" id="ARBA00000826"/>
    </source>
</evidence>
<dbReference type="InterPro" id="IPR044143">
    <property type="entry name" value="GlgB_N_E_set_prok"/>
</dbReference>
<dbReference type="AlphaFoldDB" id="A0A3B0WU05"/>
<dbReference type="CDD" id="cd02855">
    <property type="entry name" value="E_set_GBE_prok_N"/>
    <property type="match status" value="1"/>
</dbReference>
<dbReference type="UniPathway" id="UPA00164"/>
<dbReference type="EC" id="2.4.1.18" evidence="4"/>
<keyword evidence="5" id="KW-0321">Glycogen metabolism</keyword>
<reference evidence="11" key="1">
    <citation type="submission" date="2018-06" db="EMBL/GenBank/DDBJ databases">
        <authorList>
            <person name="Zhirakovskaya E."/>
        </authorList>
    </citation>
    <scope>NUCLEOTIDE SEQUENCE</scope>
</reference>
<dbReference type="GO" id="GO:0003844">
    <property type="term" value="F:1,4-alpha-glucan branching enzyme activity"/>
    <property type="evidence" value="ECO:0007669"/>
    <property type="project" value="UniProtKB-EC"/>
</dbReference>
<keyword evidence="8" id="KW-0320">Glycogen biosynthesis</keyword>
<name>A0A3B0WU05_9ZZZZ</name>
<dbReference type="InterPro" id="IPR014756">
    <property type="entry name" value="Ig_E-set"/>
</dbReference>
<dbReference type="InterPro" id="IPR037439">
    <property type="entry name" value="Branching_enzy"/>
</dbReference>
<dbReference type="Pfam" id="PF00128">
    <property type="entry name" value="Alpha-amylase"/>
    <property type="match status" value="2"/>
</dbReference>
<dbReference type="CDD" id="cd11322">
    <property type="entry name" value="AmyAc_Glg_BE"/>
    <property type="match status" value="1"/>
</dbReference>
<dbReference type="SUPFAM" id="SSF51011">
    <property type="entry name" value="Glycosyl hydrolase domain"/>
    <property type="match status" value="1"/>
</dbReference>
<dbReference type="GO" id="GO:0005978">
    <property type="term" value="P:glycogen biosynthetic process"/>
    <property type="evidence" value="ECO:0007669"/>
    <property type="project" value="UniProtKB-UniPathway"/>
</dbReference>
<dbReference type="GO" id="GO:0005829">
    <property type="term" value="C:cytosol"/>
    <property type="evidence" value="ECO:0007669"/>
    <property type="project" value="TreeGrafter"/>
</dbReference>
<dbReference type="GO" id="GO:0043169">
    <property type="term" value="F:cation binding"/>
    <property type="evidence" value="ECO:0007669"/>
    <property type="project" value="InterPro"/>
</dbReference>
<dbReference type="InterPro" id="IPR013780">
    <property type="entry name" value="Glyco_hydro_b"/>
</dbReference>
<evidence type="ECO:0000256" key="9">
    <source>
        <dbReference type="ARBA" id="ARBA00023277"/>
    </source>
</evidence>
<dbReference type="SUPFAM" id="SSF81296">
    <property type="entry name" value="E set domains"/>
    <property type="match status" value="2"/>
</dbReference>
<dbReference type="EMBL" id="UOFG01000088">
    <property type="protein sequence ID" value="VAW59578.1"/>
    <property type="molecule type" value="Genomic_DNA"/>
</dbReference>
<dbReference type="InterPro" id="IPR006047">
    <property type="entry name" value="GH13_cat_dom"/>
</dbReference>
<dbReference type="GO" id="GO:0004553">
    <property type="term" value="F:hydrolase activity, hydrolyzing O-glycosyl compounds"/>
    <property type="evidence" value="ECO:0007669"/>
    <property type="project" value="InterPro"/>
</dbReference>
<evidence type="ECO:0000256" key="8">
    <source>
        <dbReference type="ARBA" id="ARBA00023056"/>
    </source>
</evidence>
<evidence type="ECO:0000259" key="10">
    <source>
        <dbReference type="SMART" id="SM00642"/>
    </source>
</evidence>
<comment type="pathway">
    <text evidence="2">Glycan biosynthesis; glycogen biosynthesis.</text>
</comment>
<dbReference type="SMART" id="SM00642">
    <property type="entry name" value="Aamy"/>
    <property type="match status" value="1"/>
</dbReference>
<accession>A0A3B0WU05</accession>
<keyword evidence="9" id="KW-0119">Carbohydrate metabolism</keyword>
<dbReference type="Gene3D" id="3.20.20.80">
    <property type="entry name" value="Glycosidases"/>
    <property type="match status" value="1"/>
</dbReference>
<dbReference type="PIRSF" id="PIRSF000463">
    <property type="entry name" value="GlgB"/>
    <property type="match status" value="1"/>
</dbReference>
<dbReference type="FunFam" id="3.20.20.80:FF:000003">
    <property type="entry name" value="1,4-alpha-glucan branching enzyme GlgB"/>
    <property type="match status" value="1"/>
</dbReference>
<dbReference type="Pfam" id="PF02922">
    <property type="entry name" value="CBM_48"/>
    <property type="match status" value="1"/>
</dbReference>
<dbReference type="InterPro" id="IPR004193">
    <property type="entry name" value="Glyco_hydro_13_N"/>
</dbReference>
<dbReference type="NCBIfam" id="NF008967">
    <property type="entry name" value="PRK12313.1"/>
    <property type="match status" value="1"/>
</dbReference>
<dbReference type="PANTHER" id="PTHR43651">
    <property type="entry name" value="1,4-ALPHA-GLUCAN-BRANCHING ENZYME"/>
    <property type="match status" value="1"/>
</dbReference>
<feature type="domain" description="Glycosyl hydrolase family 13 catalytic" evidence="10">
    <location>
        <begin position="262"/>
        <end position="629"/>
    </location>
</feature>
<keyword evidence="6 11" id="KW-0328">Glycosyltransferase</keyword>
<evidence type="ECO:0000256" key="7">
    <source>
        <dbReference type="ARBA" id="ARBA00022679"/>
    </source>
</evidence>
<dbReference type="NCBIfam" id="TIGR01515">
    <property type="entry name" value="branching_enzym"/>
    <property type="match status" value="1"/>
</dbReference>
<dbReference type="FunFam" id="2.60.40.10:FF:000169">
    <property type="entry name" value="1,4-alpha-glucan branching enzyme GlgB"/>
    <property type="match status" value="1"/>
</dbReference>
<keyword evidence="7 11" id="KW-0808">Transferase</keyword>
<dbReference type="InterPro" id="IPR006048">
    <property type="entry name" value="A-amylase/branching_C"/>
</dbReference>
<dbReference type="Gene3D" id="2.60.40.1180">
    <property type="entry name" value="Golgi alpha-mannosidase II"/>
    <property type="match status" value="1"/>
</dbReference>
<evidence type="ECO:0000256" key="2">
    <source>
        <dbReference type="ARBA" id="ARBA00004964"/>
    </source>
</evidence>
<dbReference type="Pfam" id="PF02806">
    <property type="entry name" value="Alpha-amylase_C"/>
    <property type="match status" value="1"/>
</dbReference>
<gene>
    <name evidence="11" type="ORF">MNBD_GAMMA11-2041</name>
</gene>
<proteinExistence type="inferred from homology"/>
<evidence type="ECO:0000256" key="6">
    <source>
        <dbReference type="ARBA" id="ARBA00022676"/>
    </source>
</evidence>
<dbReference type="InterPro" id="IPR013783">
    <property type="entry name" value="Ig-like_fold"/>
</dbReference>
<protein>
    <recommendedName>
        <fullName evidence="4">1,4-alpha-glucan branching enzyme</fullName>
        <ecNumber evidence="4">2.4.1.18</ecNumber>
    </recommendedName>
</protein>
<dbReference type="PANTHER" id="PTHR43651:SF3">
    <property type="entry name" value="1,4-ALPHA-GLUCAN-BRANCHING ENZYME"/>
    <property type="match status" value="1"/>
</dbReference>
<organism evidence="11">
    <name type="scientific">hydrothermal vent metagenome</name>
    <dbReference type="NCBI Taxonomy" id="652676"/>
    <lineage>
        <taxon>unclassified sequences</taxon>
        <taxon>metagenomes</taxon>
        <taxon>ecological metagenomes</taxon>
    </lineage>
</organism>
<dbReference type="HAMAP" id="MF_00685">
    <property type="entry name" value="GlgB"/>
    <property type="match status" value="1"/>
</dbReference>
<dbReference type="FunFam" id="2.60.40.1180:FF:000002">
    <property type="entry name" value="1,4-alpha-glucan branching enzyme GlgB"/>
    <property type="match status" value="1"/>
</dbReference>
<evidence type="ECO:0000256" key="4">
    <source>
        <dbReference type="ARBA" id="ARBA00012541"/>
    </source>
</evidence>
<dbReference type="InterPro" id="IPR017853">
    <property type="entry name" value="GH"/>
</dbReference>
<sequence>MPIKNRPLATRPGSTDNIFNQVEMDLISSASHYNPFNVLGNQAAHCNNYLLFYAPDTRQLTLTNKNYPTSRINDSDFFVYFQRTEALEAHYLLTRLDTHHNKTSYYDPYSFRPQLSDYDLHLFSEGKHLHAYRILGAHSKVVEGIEGVLFTTWAPNASRVSVTGDFNNWDGRCHPLRSSGHSGVWELFIPGLQENSLYKFEIKNRHSGSISSKSDPYAQQLELRPRTASVIRPASEFSWQDQAWISAREKFDWLHQPLSIYECHLGSWQRDEQGNFLNYQELAHRLVKHIKETGFTHIELLPITEHPLDASWGYQTTGYFAPTCRFGSADDFRYFVDYCHLHGIGVLLDWVPAHFPKDEHGLARYDGSPLYEHEDPKRGEHRDWGTLIYNYGRNEVKNFLLSSAVFWLEEYHIDGLRVDAVASMLYLDYSREEGDWIPNQHGGNENIEAIDFLRELNTITHANYPGTVIMAEESTAWPQVTRPTSVGGLGFSMKWNMGWMHDTLNYMSRDPVHRHYHHDQLTFGLLYLFSENFTSPFSHDEVVHGKGSMLNKMPGDEWQRFANLRLLYTYMFTYPGKKLLFMGCEFGQGDEWNHDQALDWYVLQYPHHTGIKKLVSDLNRLYASQAALHQYDFEPAGFDWVDCHDTDQSVLSYLRKSDHESIIVVLNFTPIIRENYRIGVPQAGHYEIILNSDSEFYAGSNAGSNSIISTQNLHGINQPASLTLTLPPLAALVLKKVV</sequence>
<comment type="similarity">
    <text evidence="3">Belongs to the glycosyl hydrolase 13 family. GlgB subfamily.</text>
</comment>
<dbReference type="Gene3D" id="2.60.40.10">
    <property type="entry name" value="Immunoglobulins"/>
    <property type="match status" value="1"/>
</dbReference>
<evidence type="ECO:0000256" key="3">
    <source>
        <dbReference type="ARBA" id="ARBA00009000"/>
    </source>
</evidence>
<comment type="catalytic activity">
    <reaction evidence="1">
        <text>Transfers a segment of a (1-&gt;4)-alpha-D-glucan chain to a primary hydroxy group in a similar glucan chain.</text>
        <dbReference type="EC" id="2.4.1.18"/>
    </reaction>
</comment>
<dbReference type="SUPFAM" id="SSF51445">
    <property type="entry name" value="(Trans)glycosidases"/>
    <property type="match status" value="1"/>
</dbReference>